<feature type="coiled-coil region" evidence="1">
    <location>
        <begin position="3"/>
        <end position="30"/>
    </location>
</feature>
<feature type="transmembrane region" description="Helical" evidence="2">
    <location>
        <begin position="99"/>
        <end position="123"/>
    </location>
</feature>
<accession>A0A5B9QI55</accession>
<reference evidence="3 4" key="1">
    <citation type="submission" date="2019-08" db="EMBL/GenBank/DDBJ databases">
        <title>Deep-cultivation of Planctomycetes and their phenomic and genomic characterization uncovers novel biology.</title>
        <authorList>
            <person name="Wiegand S."/>
            <person name="Jogler M."/>
            <person name="Boedeker C."/>
            <person name="Pinto D."/>
            <person name="Vollmers J."/>
            <person name="Rivas-Marin E."/>
            <person name="Kohn T."/>
            <person name="Peeters S.H."/>
            <person name="Heuer A."/>
            <person name="Rast P."/>
            <person name="Oberbeckmann S."/>
            <person name="Bunk B."/>
            <person name="Jeske O."/>
            <person name="Meyerdierks A."/>
            <person name="Storesund J.E."/>
            <person name="Kallscheuer N."/>
            <person name="Luecker S."/>
            <person name="Lage O.M."/>
            <person name="Pohl T."/>
            <person name="Merkel B.J."/>
            <person name="Hornburger P."/>
            <person name="Mueller R.-W."/>
            <person name="Bruemmer F."/>
            <person name="Labrenz M."/>
            <person name="Spormann A.M."/>
            <person name="Op den Camp H."/>
            <person name="Overmann J."/>
            <person name="Amann R."/>
            <person name="Jetten M.S.M."/>
            <person name="Mascher T."/>
            <person name="Medema M.H."/>
            <person name="Devos D.P."/>
            <person name="Kaster A.-K."/>
            <person name="Ovreas L."/>
            <person name="Rohde M."/>
            <person name="Galperin M.Y."/>
            <person name="Jogler C."/>
        </authorList>
    </citation>
    <scope>NUCLEOTIDE SEQUENCE [LARGE SCALE GENOMIC DNA]</scope>
    <source>
        <strain evidence="3 4">Pr1d</strain>
    </source>
</reference>
<proteinExistence type="predicted"/>
<dbReference type="AlphaFoldDB" id="A0A5B9QI55"/>
<evidence type="ECO:0000313" key="4">
    <source>
        <dbReference type="Proteomes" id="UP000323917"/>
    </source>
</evidence>
<evidence type="ECO:0000313" key="3">
    <source>
        <dbReference type="EMBL" id="QEG33813.1"/>
    </source>
</evidence>
<keyword evidence="4" id="KW-1185">Reference proteome</keyword>
<feature type="transmembrane region" description="Helical" evidence="2">
    <location>
        <begin position="41"/>
        <end position="64"/>
    </location>
</feature>
<dbReference type="OrthoDB" id="260679at2"/>
<evidence type="ECO:0000256" key="2">
    <source>
        <dbReference type="SAM" id="Phobius"/>
    </source>
</evidence>
<sequence length="209" mass="23373">MDTTKKESELLELKQRVTELESQIASEKSYAPFRPTSYYTAYYATTGFMLGIFGAMASLLFNVIGSVLTGKHPLEIIRSYLTFPLGDQVFDFPPDQNGLMLAIGCCLYLATGMVLGIPVYLALTWWGANKSLAMKFLIASVVSLAIWVINFYGILSWLQPEVVDMSSENLIVNRVPWWVAAATHLVFGWTMVLVYPLGDYVPYQKATDI</sequence>
<keyword evidence="2" id="KW-0472">Membrane</keyword>
<gene>
    <name evidence="3" type="ORF">Pr1d_10830</name>
</gene>
<protein>
    <submittedName>
        <fullName evidence="3">Uncharacterized protein</fullName>
    </submittedName>
</protein>
<feature type="transmembrane region" description="Helical" evidence="2">
    <location>
        <begin position="135"/>
        <end position="155"/>
    </location>
</feature>
<evidence type="ECO:0000256" key="1">
    <source>
        <dbReference type="SAM" id="Coils"/>
    </source>
</evidence>
<dbReference type="KEGG" id="bgok:Pr1d_10830"/>
<feature type="transmembrane region" description="Helical" evidence="2">
    <location>
        <begin position="175"/>
        <end position="195"/>
    </location>
</feature>
<keyword evidence="1" id="KW-0175">Coiled coil</keyword>
<name>A0A5B9QI55_9BACT</name>
<dbReference type="EMBL" id="CP042913">
    <property type="protein sequence ID" value="QEG33813.1"/>
    <property type="molecule type" value="Genomic_DNA"/>
</dbReference>
<keyword evidence="2" id="KW-0812">Transmembrane</keyword>
<organism evidence="3 4">
    <name type="scientific">Bythopirellula goksoeyrii</name>
    <dbReference type="NCBI Taxonomy" id="1400387"/>
    <lineage>
        <taxon>Bacteria</taxon>
        <taxon>Pseudomonadati</taxon>
        <taxon>Planctomycetota</taxon>
        <taxon>Planctomycetia</taxon>
        <taxon>Pirellulales</taxon>
        <taxon>Lacipirellulaceae</taxon>
        <taxon>Bythopirellula</taxon>
    </lineage>
</organism>
<dbReference type="Proteomes" id="UP000323917">
    <property type="component" value="Chromosome"/>
</dbReference>
<keyword evidence="2" id="KW-1133">Transmembrane helix</keyword>
<dbReference type="RefSeq" id="WP_148072536.1">
    <property type="nucleotide sequence ID" value="NZ_CP042913.1"/>
</dbReference>